<organism evidence="1 2">
    <name type="scientific">Helianthus annuus</name>
    <name type="common">Common sunflower</name>
    <dbReference type="NCBI Taxonomy" id="4232"/>
    <lineage>
        <taxon>Eukaryota</taxon>
        <taxon>Viridiplantae</taxon>
        <taxon>Streptophyta</taxon>
        <taxon>Embryophyta</taxon>
        <taxon>Tracheophyta</taxon>
        <taxon>Spermatophyta</taxon>
        <taxon>Magnoliopsida</taxon>
        <taxon>eudicotyledons</taxon>
        <taxon>Gunneridae</taxon>
        <taxon>Pentapetalae</taxon>
        <taxon>asterids</taxon>
        <taxon>campanulids</taxon>
        <taxon>Asterales</taxon>
        <taxon>Asteraceae</taxon>
        <taxon>Asteroideae</taxon>
        <taxon>Heliantheae alliance</taxon>
        <taxon>Heliantheae</taxon>
        <taxon>Helianthus</taxon>
    </lineage>
</organism>
<dbReference type="Gramene" id="mRNA:HanXRQr2_Chr10g0434341">
    <property type="protein sequence ID" value="CDS:HanXRQr2_Chr10g0434341.1"/>
    <property type="gene ID" value="HanXRQr2_Chr10g0434341"/>
</dbReference>
<dbReference type="Proteomes" id="UP000215914">
    <property type="component" value="Unassembled WGS sequence"/>
</dbReference>
<accession>A0A9K3HX85</accession>
<evidence type="ECO:0000313" key="1">
    <source>
        <dbReference type="EMBL" id="KAF5785909.1"/>
    </source>
</evidence>
<dbReference type="AlphaFoldDB" id="A0A9K3HX85"/>
<sequence length="212" mass="24465">MGFTGHLNGKMIKTMFSKPYKFMIHCVVHDLSHKKGAYDETSDYIMNIITCLVLNRPYNVSQVILNYLVENVGAGSTKYIMYPRFIMMMIDDLVKDIQKDDDDVLGLLNMTADTISRLAKGPEPRVRRMICRINNPAYVAPENDSWRHENRNSENEDDKMNEMVEKKLRYWFVKDGKRKRTPKTSPVVPIPKKPTPKIVVKGIVKGGVIRRS</sequence>
<proteinExistence type="predicted"/>
<reference evidence="1" key="2">
    <citation type="submission" date="2020-06" db="EMBL/GenBank/DDBJ databases">
        <title>Helianthus annuus Genome sequencing and assembly Release 2.</title>
        <authorList>
            <person name="Gouzy J."/>
            <person name="Langlade N."/>
            <person name="Munos S."/>
        </authorList>
    </citation>
    <scope>NUCLEOTIDE SEQUENCE</scope>
    <source>
        <tissue evidence="1">Leaves</tissue>
    </source>
</reference>
<name>A0A9K3HX85_HELAN</name>
<gene>
    <name evidence="1" type="ORF">HanXRQr2_Chr10g0434341</name>
</gene>
<dbReference type="EMBL" id="MNCJ02000325">
    <property type="protein sequence ID" value="KAF5785909.1"/>
    <property type="molecule type" value="Genomic_DNA"/>
</dbReference>
<evidence type="ECO:0000313" key="2">
    <source>
        <dbReference type="Proteomes" id="UP000215914"/>
    </source>
</evidence>
<reference evidence="1" key="1">
    <citation type="journal article" date="2017" name="Nature">
        <title>The sunflower genome provides insights into oil metabolism, flowering and Asterid evolution.</title>
        <authorList>
            <person name="Badouin H."/>
            <person name="Gouzy J."/>
            <person name="Grassa C.J."/>
            <person name="Murat F."/>
            <person name="Staton S.E."/>
            <person name="Cottret L."/>
            <person name="Lelandais-Briere C."/>
            <person name="Owens G.L."/>
            <person name="Carrere S."/>
            <person name="Mayjonade B."/>
            <person name="Legrand L."/>
            <person name="Gill N."/>
            <person name="Kane N.C."/>
            <person name="Bowers J.E."/>
            <person name="Hubner S."/>
            <person name="Bellec A."/>
            <person name="Berard A."/>
            <person name="Berges H."/>
            <person name="Blanchet N."/>
            <person name="Boniface M.C."/>
            <person name="Brunel D."/>
            <person name="Catrice O."/>
            <person name="Chaidir N."/>
            <person name="Claudel C."/>
            <person name="Donnadieu C."/>
            <person name="Faraut T."/>
            <person name="Fievet G."/>
            <person name="Helmstetter N."/>
            <person name="King M."/>
            <person name="Knapp S.J."/>
            <person name="Lai Z."/>
            <person name="Le Paslier M.C."/>
            <person name="Lippi Y."/>
            <person name="Lorenzon L."/>
            <person name="Mandel J.R."/>
            <person name="Marage G."/>
            <person name="Marchand G."/>
            <person name="Marquand E."/>
            <person name="Bret-Mestries E."/>
            <person name="Morien E."/>
            <person name="Nambeesan S."/>
            <person name="Nguyen T."/>
            <person name="Pegot-Espagnet P."/>
            <person name="Pouilly N."/>
            <person name="Raftis F."/>
            <person name="Sallet E."/>
            <person name="Schiex T."/>
            <person name="Thomas J."/>
            <person name="Vandecasteele C."/>
            <person name="Vares D."/>
            <person name="Vear F."/>
            <person name="Vautrin S."/>
            <person name="Crespi M."/>
            <person name="Mangin B."/>
            <person name="Burke J.M."/>
            <person name="Salse J."/>
            <person name="Munos S."/>
            <person name="Vincourt P."/>
            <person name="Rieseberg L.H."/>
            <person name="Langlade N.B."/>
        </authorList>
    </citation>
    <scope>NUCLEOTIDE SEQUENCE</scope>
    <source>
        <tissue evidence="1">Leaves</tissue>
    </source>
</reference>
<keyword evidence="2" id="KW-1185">Reference proteome</keyword>
<comment type="caution">
    <text evidence="1">The sequence shown here is derived from an EMBL/GenBank/DDBJ whole genome shotgun (WGS) entry which is preliminary data.</text>
</comment>
<protein>
    <submittedName>
        <fullName evidence="1">Uncharacterized protein</fullName>
    </submittedName>
</protein>